<evidence type="ECO:0000313" key="2">
    <source>
        <dbReference type="EMBL" id="TWU02861.1"/>
    </source>
</evidence>
<comment type="caution">
    <text evidence="2">The sequence shown here is derived from an EMBL/GenBank/DDBJ whole genome shotgun (WGS) entry which is preliminary data.</text>
</comment>
<dbReference type="PANTHER" id="PTHR30015">
    <property type="entry name" value="MRR RESTRICTION SYSTEM PROTEIN"/>
    <property type="match status" value="1"/>
</dbReference>
<dbReference type="OrthoDB" id="9781481at2"/>
<keyword evidence="2" id="KW-0255">Endonuclease</keyword>
<dbReference type="GO" id="GO:0043590">
    <property type="term" value="C:bacterial nucleoid"/>
    <property type="evidence" value="ECO:0007669"/>
    <property type="project" value="TreeGrafter"/>
</dbReference>
<dbReference type="InterPro" id="IPR011856">
    <property type="entry name" value="tRNA_endonuc-like_dom_sf"/>
</dbReference>
<dbReference type="GO" id="GO:0015666">
    <property type="term" value="F:restriction endodeoxyribonuclease activity"/>
    <property type="evidence" value="ECO:0007669"/>
    <property type="project" value="TreeGrafter"/>
</dbReference>
<dbReference type="Gene3D" id="3.40.1350.10">
    <property type="match status" value="1"/>
</dbReference>
<proteinExistence type="predicted"/>
<evidence type="ECO:0000259" key="1">
    <source>
        <dbReference type="Pfam" id="PF04471"/>
    </source>
</evidence>
<sequence>MNNSLIWMVRAGRGAAYIDDFVEGDYVAIGWDIPDDFGQSPDKADIEGRLKEIYAGESDGTVAMWASQIVRYFNELQVGDRVATYDPNNRLYYIGEILSEVTAQEHHLKWRRDVKWKDQVSRDALKSSTRNSLGAISTLFAIRDEAVSDLDANKVPLGSDPAATEVTEKTADALKPERNSRELFEEGVTKSAEYIEDRISALNWEELQDLVAEILRAMGYRTRTSPRGADRGIDIFASPDGLGLEEPRIFVEVKHRRGTQMGSQDIRSFLGGRQQGDRCLYVSTGGFTKDAKYEAERSTIPITLITLPQLRELLVEHYDKMGPTGTALVPLERIYWPA</sequence>
<dbReference type="PIRSF" id="PIRSF031853">
    <property type="entry name" value="UPC031853"/>
    <property type="match status" value="1"/>
</dbReference>
<dbReference type="PANTHER" id="PTHR30015:SF7">
    <property type="entry name" value="TYPE IV METHYL-DIRECTED RESTRICTION ENZYME ECOKMRR"/>
    <property type="match status" value="1"/>
</dbReference>
<keyword evidence="2" id="KW-0540">Nuclease</keyword>
<dbReference type="SUPFAM" id="SSF52980">
    <property type="entry name" value="Restriction endonuclease-like"/>
    <property type="match status" value="1"/>
</dbReference>
<name>A0A5C6ATW3_9BACT</name>
<evidence type="ECO:0000313" key="3">
    <source>
        <dbReference type="Proteomes" id="UP000320176"/>
    </source>
</evidence>
<dbReference type="InterPro" id="IPR052906">
    <property type="entry name" value="Type_IV_Methyl-Rstrct_Enzyme"/>
</dbReference>
<keyword evidence="2" id="KW-0378">Hydrolase</keyword>
<gene>
    <name evidence="2" type="ORF">Pla52n_39210</name>
</gene>
<dbReference type="InterPro" id="IPR011335">
    <property type="entry name" value="Restrct_endonuc-II-like"/>
</dbReference>
<keyword evidence="3" id="KW-1185">Reference proteome</keyword>
<reference evidence="2 3" key="1">
    <citation type="submission" date="2019-02" db="EMBL/GenBank/DDBJ databases">
        <title>Deep-cultivation of Planctomycetes and their phenomic and genomic characterization uncovers novel biology.</title>
        <authorList>
            <person name="Wiegand S."/>
            <person name="Jogler M."/>
            <person name="Boedeker C."/>
            <person name="Pinto D."/>
            <person name="Vollmers J."/>
            <person name="Rivas-Marin E."/>
            <person name="Kohn T."/>
            <person name="Peeters S.H."/>
            <person name="Heuer A."/>
            <person name="Rast P."/>
            <person name="Oberbeckmann S."/>
            <person name="Bunk B."/>
            <person name="Jeske O."/>
            <person name="Meyerdierks A."/>
            <person name="Storesund J.E."/>
            <person name="Kallscheuer N."/>
            <person name="Luecker S."/>
            <person name="Lage O.M."/>
            <person name="Pohl T."/>
            <person name="Merkel B.J."/>
            <person name="Hornburger P."/>
            <person name="Mueller R.-W."/>
            <person name="Bruemmer F."/>
            <person name="Labrenz M."/>
            <person name="Spormann A.M."/>
            <person name="Op Den Camp H."/>
            <person name="Overmann J."/>
            <person name="Amann R."/>
            <person name="Jetten M.S.M."/>
            <person name="Mascher T."/>
            <person name="Medema M.H."/>
            <person name="Devos D.P."/>
            <person name="Kaster A.-K."/>
            <person name="Ovreas L."/>
            <person name="Rohde M."/>
            <person name="Galperin M.Y."/>
            <person name="Jogler C."/>
        </authorList>
    </citation>
    <scope>NUCLEOTIDE SEQUENCE [LARGE SCALE GENOMIC DNA]</scope>
    <source>
        <strain evidence="2 3">Pla52n</strain>
    </source>
</reference>
<dbReference type="RefSeq" id="WP_146521108.1">
    <property type="nucleotide sequence ID" value="NZ_CP151726.1"/>
</dbReference>
<dbReference type="EMBL" id="SJPN01000004">
    <property type="protein sequence ID" value="TWU02861.1"/>
    <property type="molecule type" value="Genomic_DNA"/>
</dbReference>
<feature type="domain" description="Restriction endonuclease type IV Mrr" evidence="1">
    <location>
        <begin position="200"/>
        <end position="314"/>
    </location>
</feature>
<organism evidence="2 3">
    <name type="scientific">Stieleria varia</name>
    <dbReference type="NCBI Taxonomy" id="2528005"/>
    <lineage>
        <taxon>Bacteria</taxon>
        <taxon>Pseudomonadati</taxon>
        <taxon>Planctomycetota</taxon>
        <taxon>Planctomycetia</taxon>
        <taxon>Pirellulales</taxon>
        <taxon>Pirellulaceae</taxon>
        <taxon>Stieleria</taxon>
    </lineage>
</organism>
<dbReference type="InterPro" id="IPR007560">
    <property type="entry name" value="Restrct_endonuc_IV_Mrr"/>
</dbReference>
<dbReference type="GO" id="GO:0009307">
    <property type="term" value="P:DNA restriction-modification system"/>
    <property type="evidence" value="ECO:0007669"/>
    <property type="project" value="InterPro"/>
</dbReference>
<dbReference type="Pfam" id="PF04471">
    <property type="entry name" value="Mrr_cat"/>
    <property type="match status" value="1"/>
</dbReference>
<dbReference type="AlphaFoldDB" id="A0A5C6ATW3"/>
<accession>A0A5C6ATW3</accession>
<dbReference type="Proteomes" id="UP000320176">
    <property type="component" value="Unassembled WGS sequence"/>
</dbReference>
<dbReference type="InterPro" id="IPR016984">
    <property type="entry name" value="UCP031853"/>
</dbReference>
<protein>
    <submittedName>
        <fullName evidence="2">Restriction endonuclease</fullName>
    </submittedName>
</protein>
<dbReference type="GO" id="GO:0003677">
    <property type="term" value="F:DNA binding"/>
    <property type="evidence" value="ECO:0007669"/>
    <property type="project" value="InterPro"/>
</dbReference>